<sequence length="897" mass="98987">MPPKEKRTASQTETQAAAAKKAKTGEAAKTDVQPTPVQPLVPPAASAASGSVGVVEWPSEEDAKTTDGFGMLRKVIPFATWPPYPVKAKLPELLFKLNLGKSAATPLHEHEPLDVGLASQQDGYKEEMWRPSNAATCLQNGLYEAGGVVTWLNPLDNSFLDVDSPSFDQILTCEKRFVPQDFDQKQRILFPFAVHCFLPEGSVPDQNSFPKTLFVIAGHAMVVKMCRAIQASDNDSVQLLWQCGRSVTLTCVSGGDKTYLLQRSLMASEDYQTASELTDTWSHWAAKVNQLLSTFSSKKPAEQEKFLKARDISFRGAQASKALVNGIVAMRRFSAECLEGLKMIDKEFGVAVFNSGYVKLVRLSQIAASLPAEASLFQKPGVIEDALLWVLHAAYVALKREQAQPAFFTSKNLDGGKDAGGWFHVTLSKYLLLEHMIHVVETLQVESSKDLLAALQAIRRPLLFHSLYPVDAEEDHGPLLAGASKRWYGLALALYLNEYDEKPGVTEILYDGESSFKDLDLHQEWTAALAELGKVSEIVQVSETGERRQKERDEIWRQAQALRKKVVNLAFGRTEGDLNALWNKPVAEEVKSFAGELNESHRLWVLSTELLEEKQLTPWSAIGSLTDKGDAKNLLKFIQSNAIKPFDFVLVWDGRSLANRKFLDEELKVLQNASTNTELWISYKGASRVGRRVFGGSVTKEIGYLKSNVARVRLSTKPREDKFVDKSGGDEISTYDTGFVGVDLPVLTSLPRMLEAEKEQILGKNNSGAKPAAWTESCWEAIIGLTGAKCIIDATAGSGALAKAAMRSNLQYLGICKNKSHMNFLQNVIDMHAIRCLSQSSHPLYQQSLSDLLCEHFHEEVKGQKDSSDPLTPEELLALQGENEVNDLAAGSLAVER</sequence>
<dbReference type="EMBL" id="CAMXCT030003779">
    <property type="protein sequence ID" value="CAL4793513.1"/>
    <property type="molecule type" value="Genomic_DNA"/>
</dbReference>
<evidence type="ECO:0000313" key="2">
    <source>
        <dbReference type="EMBL" id="CAI4006201.1"/>
    </source>
</evidence>
<dbReference type="OrthoDB" id="413707at2759"/>
<feature type="non-terminal residue" evidence="2">
    <location>
        <position position="1"/>
    </location>
</feature>
<dbReference type="Proteomes" id="UP001152797">
    <property type="component" value="Unassembled WGS sequence"/>
</dbReference>
<proteinExistence type="predicted"/>
<dbReference type="EMBL" id="CAMXCT010003779">
    <property type="protein sequence ID" value="CAI4006201.1"/>
    <property type="molecule type" value="Genomic_DNA"/>
</dbReference>
<organism evidence="2">
    <name type="scientific">Cladocopium goreaui</name>
    <dbReference type="NCBI Taxonomy" id="2562237"/>
    <lineage>
        <taxon>Eukaryota</taxon>
        <taxon>Sar</taxon>
        <taxon>Alveolata</taxon>
        <taxon>Dinophyceae</taxon>
        <taxon>Suessiales</taxon>
        <taxon>Symbiodiniaceae</taxon>
        <taxon>Cladocopium</taxon>
    </lineage>
</organism>
<reference evidence="2" key="1">
    <citation type="submission" date="2022-10" db="EMBL/GenBank/DDBJ databases">
        <authorList>
            <person name="Chen Y."/>
            <person name="Dougan E. K."/>
            <person name="Chan C."/>
            <person name="Rhodes N."/>
            <person name="Thang M."/>
        </authorList>
    </citation>
    <scope>NUCLEOTIDE SEQUENCE</scope>
</reference>
<feature type="compositionally biased region" description="Low complexity" evidence="1">
    <location>
        <begin position="9"/>
        <end position="22"/>
    </location>
</feature>
<evidence type="ECO:0000256" key="1">
    <source>
        <dbReference type="SAM" id="MobiDB-lite"/>
    </source>
</evidence>
<evidence type="ECO:0000313" key="4">
    <source>
        <dbReference type="Proteomes" id="UP001152797"/>
    </source>
</evidence>
<dbReference type="EMBL" id="CAMXCT020003779">
    <property type="protein sequence ID" value="CAL1159576.1"/>
    <property type="molecule type" value="Genomic_DNA"/>
</dbReference>
<feature type="region of interest" description="Disordered" evidence="1">
    <location>
        <begin position="1"/>
        <end position="45"/>
    </location>
</feature>
<evidence type="ECO:0000313" key="3">
    <source>
        <dbReference type="EMBL" id="CAL1159576.1"/>
    </source>
</evidence>
<gene>
    <name evidence="2" type="ORF">C1SCF055_LOCUS31860</name>
</gene>
<dbReference type="AlphaFoldDB" id="A0A9P1D9G3"/>
<accession>A0A9P1D9G3</accession>
<name>A0A9P1D9G3_9DINO</name>
<reference evidence="3" key="2">
    <citation type="submission" date="2024-04" db="EMBL/GenBank/DDBJ databases">
        <authorList>
            <person name="Chen Y."/>
            <person name="Shah S."/>
            <person name="Dougan E. K."/>
            <person name="Thang M."/>
            <person name="Chan C."/>
        </authorList>
    </citation>
    <scope>NUCLEOTIDE SEQUENCE [LARGE SCALE GENOMIC DNA]</scope>
</reference>
<keyword evidence="4" id="KW-1185">Reference proteome</keyword>
<protein>
    <submittedName>
        <fullName evidence="2">Uncharacterized protein</fullName>
    </submittedName>
</protein>
<comment type="caution">
    <text evidence="2">The sequence shown here is derived from an EMBL/GenBank/DDBJ whole genome shotgun (WGS) entry which is preliminary data.</text>
</comment>